<evidence type="ECO:0000259" key="3">
    <source>
        <dbReference type="PROSITE" id="PS50089"/>
    </source>
</evidence>
<dbReference type="EMBL" id="MK500603">
    <property type="protein sequence ID" value="QBK93683.1"/>
    <property type="molecule type" value="Genomic_DNA"/>
</dbReference>
<organism evidence="4">
    <name type="scientific">Pithovirus LCPAC404</name>
    <dbReference type="NCBI Taxonomy" id="2506597"/>
    <lineage>
        <taxon>Viruses</taxon>
        <taxon>Pithoviruses</taxon>
    </lineage>
</organism>
<gene>
    <name evidence="4" type="ORF">LCPAC404_03870</name>
</gene>
<keyword evidence="1" id="KW-0479">Metal-binding</keyword>
<evidence type="ECO:0000256" key="2">
    <source>
        <dbReference type="SAM" id="MobiDB-lite"/>
    </source>
</evidence>
<dbReference type="InterPro" id="IPR013083">
    <property type="entry name" value="Znf_RING/FYVE/PHD"/>
</dbReference>
<feature type="domain" description="RING-type" evidence="3">
    <location>
        <begin position="63"/>
        <end position="103"/>
    </location>
</feature>
<name>A0A481ZCL8_9VIRU</name>
<proteinExistence type="predicted"/>
<evidence type="ECO:0000313" key="4">
    <source>
        <dbReference type="EMBL" id="QBK93683.1"/>
    </source>
</evidence>
<dbReference type="GO" id="GO:0008270">
    <property type="term" value="F:zinc ion binding"/>
    <property type="evidence" value="ECO:0007669"/>
    <property type="project" value="UniProtKB-KW"/>
</dbReference>
<sequence>MSQQCEGTTLRNARCKRKVRNGTLCYQHKKSTSKAPAKKSTSKAQIKKNKSEEKELTLFGENCPICLDDFTKINRVTFKCGHGVCADCFIKLIDHDEKCPQCRVKYKLVEHVPSKVSRAIKKRDDDVKRKLRDADERRRAMNEYINERLSNDDNTMLLAIEWGLSFLEFSRFQ</sequence>
<evidence type="ECO:0000256" key="1">
    <source>
        <dbReference type="PROSITE-ProRule" id="PRU00175"/>
    </source>
</evidence>
<accession>A0A481ZCL8</accession>
<dbReference type="Gene3D" id="3.30.40.10">
    <property type="entry name" value="Zinc/RING finger domain, C3HC4 (zinc finger)"/>
    <property type="match status" value="1"/>
</dbReference>
<keyword evidence="1" id="KW-0862">Zinc</keyword>
<reference evidence="4" key="1">
    <citation type="journal article" date="2019" name="MBio">
        <title>Virus Genomes from Deep Sea Sediments Expand the Ocean Megavirome and Support Independent Origins of Viral Gigantism.</title>
        <authorList>
            <person name="Backstrom D."/>
            <person name="Yutin N."/>
            <person name="Jorgensen S.L."/>
            <person name="Dharamshi J."/>
            <person name="Homa F."/>
            <person name="Zaremba-Niedwiedzka K."/>
            <person name="Spang A."/>
            <person name="Wolf Y.I."/>
            <person name="Koonin E.V."/>
            <person name="Ettema T.J."/>
        </authorList>
    </citation>
    <scope>NUCLEOTIDE SEQUENCE</scope>
</reference>
<dbReference type="GO" id="GO:0016874">
    <property type="term" value="F:ligase activity"/>
    <property type="evidence" value="ECO:0007669"/>
    <property type="project" value="UniProtKB-KW"/>
</dbReference>
<dbReference type="SUPFAM" id="SSF57850">
    <property type="entry name" value="RING/U-box"/>
    <property type="match status" value="1"/>
</dbReference>
<protein>
    <submittedName>
        <fullName evidence="4">Putative RING finger E3 ubiquitin ligase</fullName>
    </submittedName>
</protein>
<keyword evidence="4" id="KW-0436">Ligase</keyword>
<dbReference type="SMART" id="SM00184">
    <property type="entry name" value="RING"/>
    <property type="match status" value="1"/>
</dbReference>
<dbReference type="Pfam" id="PF13923">
    <property type="entry name" value="zf-C3HC4_2"/>
    <property type="match status" value="1"/>
</dbReference>
<dbReference type="InterPro" id="IPR001841">
    <property type="entry name" value="Znf_RING"/>
</dbReference>
<feature type="region of interest" description="Disordered" evidence="2">
    <location>
        <begin position="27"/>
        <end position="48"/>
    </location>
</feature>
<dbReference type="PROSITE" id="PS50089">
    <property type="entry name" value="ZF_RING_2"/>
    <property type="match status" value="1"/>
</dbReference>
<keyword evidence="1" id="KW-0863">Zinc-finger</keyword>